<dbReference type="AlphaFoldDB" id="A0A0C1Y6C9"/>
<evidence type="ECO:0000256" key="2">
    <source>
        <dbReference type="SAM" id="SignalP"/>
    </source>
</evidence>
<gene>
    <name evidence="3" type="ORF">TSA66_19415</name>
</gene>
<keyword evidence="2" id="KW-0732">Signal</keyword>
<dbReference type="Proteomes" id="UP000031572">
    <property type="component" value="Unassembled WGS sequence"/>
</dbReference>
<protein>
    <submittedName>
        <fullName evidence="3">Uncharacterized protein</fullName>
    </submittedName>
</protein>
<feature type="signal peptide" evidence="2">
    <location>
        <begin position="1"/>
        <end position="22"/>
    </location>
</feature>
<sequence>MKFANACLAGLSAFLLVGGVHAAPPVVNPEQMDMGTEINAKIGKEKSKRSMMSAGMNSEQGSGSGSSGCGTVNINSNDKKGNSGIKDMFGKQSTTIVTGPVINMANCK</sequence>
<feature type="chain" id="PRO_5002142866" evidence="2">
    <location>
        <begin position="23"/>
        <end position="108"/>
    </location>
</feature>
<accession>A0A0C1Y6C9</accession>
<comment type="caution">
    <text evidence="3">The sequence shown here is derived from an EMBL/GenBank/DDBJ whole genome shotgun (WGS) entry which is preliminary data.</text>
</comment>
<feature type="region of interest" description="Disordered" evidence="1">
    <location>
        <begin position="47"/>
        <end position="87"/>
    </location>
</feature>
<evidence type="ECO:0000256" key="1">
    <source>
        <dbReference type="SAM" id="MobiDB-lite"/>
    </source>
</evidence>
<keyword evidence="4" id="KW-1185">Reference proteome</keyword>
<proteinExistence type="predicted"/>
<name>A0A0C1Y6C9_9BURK</name>
<dbReference type="STRING" id="709839.TSA66_19415"/>
<organism evidence="3 4">
    <name type="scientific">Noviherbaspirillum autotrophicum</name>
    <dbReference type="NCBI Taxonomy" id="709839"/>
    <lineage>
        <taxon>Bacteria</taxon>
        <taxon>Pseudomonadati</taxon>
        <taxon>Pseudomonadota</taxon>
        <taxon>Betaproteobacteria</taxon>
        <taxon>Burkholderiales</taxon>
        <taxon>Oxalobacteraceae</taxon>
        <taxon>Noviherbaspirillum</taxon>
    </lineage>
</organism>
<reference evidence="3 4" key="1">
    <citation type="submission" date="2014-12" db="EMBL/GenBank/DDBJ databases">
        <title>Denitrispirillum autotrophicum gen. nov., sp. nov., Denitrifying, Facultatively Autotrophic Bacteria Isolated from Rice Paddy Soil.</title>
        <authorList>
            <person name="Ishii S."/>
            <person name="Ashida N."/>
            <person name="Ohno H."/>
            <person name="Otsuka S."/>
            <person name="Yokota A."/>
            <person name="Senoo K."/>
        </authorList>
    </citation>
    <scope>NUCLEOTIDE SEQUENCE [LARGE SCALE GENOMIC DNA]</scope>
    <source>
        <strain evidence="3 4">TSA66</strain>
    </source>
</reference>
<dbReference type="EMBL" id="JWJG01000028">
    <property type="protein sequence ID" value="KIF82493.1"/>
    <property type="molecule type" value="Genomic_DNA"/>
</dbReference>
<evidence type="ECO:0000313" key="3">
    <source>
        <dbReference type="EMBL" id="KIF82493.1"/>
    </source>
</evidence>
<dbReference type="RefSeq" id="WP_040041167.1">
    <property type="nucleotide sequence ID" value="NZ_JWJG01000028.1"/>
</dbReference>
<evidence type="ECO:0000313" key="4">
    <source>
        <dbReference type="Proteomes" id="UP000031572"/>
    </source>
</evidence>